<keyword evidence="1" id="KW-0560">Oxidoreductase</keyword>
<comment type="caution">
    <text evidence="1">The sequence shown here is derived from an EMBL/GenBank/DDBJ whole genome shotgun (WGS) entry which is preliminary data.</text>
</comment>
<name>A0ACC6J5M1_9FLAO</name>
<evidence type="ECO:0000313" key="1">
    <source>
        <dbReference type="EMBL" id="MDR6458208.1"/>
    </source>
</evidence>
<dbReference type="Proteomes" id="UP001184833">
    <property type="component" value="Unassembled WGS sequence"/>
</dbReference>
<organism evidence="1 2">
    <name type="scientific">Chryseobacterium vietnamense</name>
    <dbReference type="NCBI Taxonomy" id="866785"/>
    <lineage>
        <taxon>Bacteria</taxon>
        <taxon>Pseudomonadati</taxon>
        <taxon>Bacteroidota</taxon>
        <taxon>Flavobacteriia</taxon>
        <taxon>Flavobacteriales</taxon>
        <taxon>Weeksellaceae</taxon>
        <taxon>Chryseobacterium group</taxon>
        <taxon>Chryseobacterium</taxon>
    </lineage>
</organism>
<gene>
    <name evidence="1" type="ORF">J2786_001301</name>
</gene>
<protein>
    <submittedName>
        <fullName evidence="1">Alkylated DNA repair dioxygenase AlkB</fullName>
    </submittedName>
</protein>
<sequence length="208" mass="25012">MFYIQITMTQLSLFDTEEFYEFPKDLLEYRENFLSREEADLLRNKLLETAPWEQRTQKMYDKMVLTPRLTAWYGDSKYNDSEENKKPTNPWTSELFSLKQRIEKEFGCQFNGVLLNLYRDHNDSVAWHRDKESRYGKRPVIASISLGQTRNFDFRKKDHHQSKYSLPLPNGSLLIMKGDLQENWEHRIAKSTIRMKERINLTFRLIKS</sequence>
<keyword evidence="1" id="KW-0223">Dioxygenase</keyword>
<keyword evidence="2" id="KW-1185">Reference proteome</keyword>
<proteinExistence type="predicted"/>
<accession>A0ACC6J5M1</accession>
<reference evidence="1" key="1">
    <citation type="submission" date="2023-07" db="EMBL/GenBank/DDBJ databases">
        <title>Sorghum-associated microbial communities from plants grown in Nebraska, USA.</title>
        <authorList>
            <person name="Schachtman D."/>
        </authorList>
    </citation>
    <scope>NUCLEOTIDE SEQUENCE</scope>
    <source>
        <strain evidence="1">DS2329</strain>
    </source>
</reference>
<evidence type="ECO:0000313" key="2">
    <source>
        <dbReference type="Proteomes" id="UP001184833"/>
    </source>
</evidence>
<dbReference type="EMBL" id="JAVDQX010000001">
    <property type="protein sequence ID" value="MDR6458208.1"/>
    <property type="molecule type" value="Genomic_DNA"/>
</dbReference>